<reference evidence="5" key="1">
    <citation type="submission" date="2011-12" db="EMBL/GenBank/DDBJ databases">
        <title>The Draft Genome of Lepisosteus oculatus.</title>
        <authorList>
            <consortium name="The Broad Institute Genome Assembly &amp; Analysis Group"/>
            <consortium name="Computational R&amp;D Group"/>
            <consortium name="and Sequencing Platform"/>
            <person name="Di Palma F."/>
            <person name="Alfoldi J."/>
            <person name="Johnson J."/>
            <person name="Berlin A."/>
            <person name="Gnerre S."/>
            <person name="Jaffe D."/>
            <person name="MacCallum I."/>
            <person name="Young S."/>
            <person name="Walker B.J."/>
            <person name="Lander E.S."/>
            <person name="Lindblad-Toh K."/>
        </authorList>
    </citation>
    <scope>NUCLEOTIDE SEQUENCE [LARGE SCALE GENOMIC DNA]</scope>
</reference>
<dbReference type="EMBL" id="AHAT01008793">
    <property type="status" value="NOT_ANNOTATED_CDS"/>
    <property type="molecule type" value="Genomic_DNA"/>
</dbReference>
<feature type="compositionally biased region" description="Polar residues" evidence="1">
    <location>
        <begin position="270"/>
        <end position="279"/>
    </location>
</feature>
<keyword evidence="5" id="KW-1185">Reference proteome</keyword>
<keyword evidence="2" id="KW-1133">Transmembrane helix</keyword>
<dbReference type="GO" id="GO:0007271">
    <property type="term" value="P:synaptic transmission, cholinergic"/>
    <property type="evidence" value="ECO:0000318"/>
    <property type="project" value="GO_Central"/>
</dbReference>
<dbReference type="GeneTree" id="ENSGT00440000034107"/>
<dbReference type="InParanoid" id="W5NHE4"/>
<dbReference type="InterPro" id="IPR026160">
    <property type="entry name" value="Ric3"/>
</dbReference>
<keyword evidence="2" id="KW-0812">Transmembrane</keyword>
<feature type="region of interest" description="Disordered" evidence="1">
    <location>
        <begin position="224"/>
        <end position="303"/>
    </location>
</feature>
<dbReference type="GeneID" id="102695206"/>
<dbReference type="OMA" id="WEHSELI"/>
<evidence type="ECO:0000259" key="3">
    <source>
        <dbReference type="Pfam" id="PF15361"/>
    </source>
</evidence>
<dbReference type="AlphaFoldDB" id="W5NHE4"/>
<protein>
    <submittedName>
        <fullName evidence="4">Coiled-coil domain containing 107</fullName>
    </submittedName>
</protein>
<dbReference type="HOGENOM" id="CLU_079920_0_0_1"/>
<feature type="compositionally biased region" description="Basic and acidic residues" evidence="1">
    <location>
        <begin position="258"/>
        <end position="268"/>
    </location>
</feature>
<accession>W5NHE4</accession>
<dbReference type="GO" id="GO:0043005">
    <property type="term" value="C:neuron projection"/>
    <property type="evidence" value="ECO:0000318"/>
    <property type="project" value="GO_Central"/>
</dbReference>
<dbReference type="PANTHER" id="PTHR21723">
    <property type="entry name" value="RESISTANCE TO INHIBITORS OF CHOLINESTERASE PROTEIN 3 RIC3"/>
    <property type="match status" value="1"/>
</dbReference>
<dbReference type="PANTHER" id="PTHR21723:SF2">
    <property type="entry name" value="RESISTANCE TO INHIBITORS OF CHOLINESTERASE PROTEIN 3 N-TERMINAL DOMAIN-CONTAINING PROTEIN"/>
    <property type="match status" value="1"/>
</dbReference>
<dbReference type="Bgee" id="ENSLOCG00000016259">
    <property type="expression patterns" value="Expressed in pharyngeal gill and 13 other cell types or tissues"/>
</dbReference>
<keyword evidence="2" id="KW-0472">Membrane</keyword>
<dbReference type="GO" id="GO:0043025">
    <property type="term" value="C:neuronal cell body"/>
    <property type="evidence" value="ECO:0000318"/>
    <property type="project" value="GO_Central"/>
</dbReference>
<dbReference type="STRING" id="7918.ENSLOCP00000020053"/>
<reference evidence="4" key="3">
    <citation type="submission" date="2025-09" db="UniProtKB">
        <authorList>
            <consortium name="Ensembl"/>
        </authorList>
    </citation>
    <scope>IDENTIFICATION</scope>
</reference>
<dbReference type="Ensembl" id="ENSLOCT00000020086.1">
    <property type="protein sequence ID" value="ENSLOCP00000020053.1"/>
    <property type="gene ID" value="ENSLOCG00000016259.1"/>
</dbReference>
<feature type="compositionally biased region" description="Basic and acidic residues" evidence="1">
    <location>
        <begin position="125"/>
        <end position="139"/>
    </location>
</feature>
<dbReference type="GO" id="GO:0045202">
    <property type="term" value="C:synapse"/>
    <property type="evidence" value="ECO:0007669"/>
    <property type="project" value="GOC"/>
</dbReference>
<sequence length="303" mass="33892">MVLTYSQQLTVAFAAVMCGCLVFPRMFGGGTGSKDPRAFEPHFSRKVGPGPLRGHQVNMDTGSGKGQSFENIQQMRKMMEQEIKSERLKANNKGYVFTLMPLYAIGVGVFAVYKFLKIKSSESQTGKEKTSKGAKKSEETENQLNELEQRLAQTEKMLNSILTQLDPLTTCVESVAFEQKNEIMAQLHSIRQLMKKRGMDFPPLNPEEPPCGKNLEDILQSMTAQEEETEGRTVDKQDVLEHQDPDTSLGAALESEEDKNSGSDHHMASLESSFETNIENVGAININSEEVEETGLRRRNRHE</sequence>
<feature type="domain" description="Resistance to inhibitors of cholinesterase protein 3 N-terminal" evidence="3">
    <location>
        <begin position="15"/>
        <end position="163"/>
    </location>
</feature>
<dbReference type="OrthoDB" id="9904035at2759"/>
<proteinExistence type="predicted"/>
<dbReference type="eggNOG" id="ENOG502QQ24">
    <property type="taxonomic scope" value="Eukaryota"/>
</dbReference>
<feature type="region of interest" description="Disordered" evidence="1">
    <location>
        <begin position="123"/>
        <end position="142"/>
    </location>
</feature>
<evidence type="ECO:0000256" key="2">
    <source>
        <dbReference type="SAM" id="Phobius"/>
    </source>
</evidence>
<feature type="transmembrane region" description="Helical" evidence="2">
    <location>
        <begin position="6"/>
        <end position="27"/>
    </location>
</feature>
<dbReference type="KEGG" id="loc:102695206"/>
<feature type="transmembrane region" description="Helical" evidence="2">
    <location>
        <begin position="94"/>
        <end position="116"/>
    </location>
</feature>
<dbReference type="GO" id="GO:0034394">
    <property type="term" value="P:protein localization to cell surface"/>
    <property type="evidence" value="ECO:0000318"/>
    <property type="project" value="GO_Central"/>
</dbReference>
<evidence type="ECO:0000313" key="5">
    <source>
        <dbReference type="Proteomes" id="UP000018468"/>
    </source>
</evidence>
<reference evidence="4" key="2">
    <citation type="submission" date="2025-08" db="UniProtKB">
        <authorList>
            <consortium name="Ensembl"/>
        </authorList>
    </citation>
    <scope>IDENTIFICATION</scope>
</reference>
<feature type="compositionally biased region" description="Basic and acidic residues" evidence="1">
    <location>
        <begin position="230"/>
        <end position="245"/>
    </location>
</feature>
<dbReference type="InterPro" id="IPR032763">
    <property type="entry name" value="RIC3_N"/>
</dbReference>
<dbReference type="Proteomes" id="UP000018468">
    <property type="component" value="Linkage group LG8"/>
</dbReference>
<name>W5NHE4_LEPOC</name>
<organism evidence="4 5">
    <name type="scientific">Lepisosteus oculatus</name>
    <name type="common">Spotted gar</name>
    <dbReference type="NCBI Taxonomy" id="7918"/>
    <lineage>
        <taxon>Eukaryota</taxon>
        <taxon>Metazoa</taxon>
        <taxon>Chordata</taxon>
        <taxon>Craniata</taxon>
        <taxon>Vertebrata</taxon>
        <taxon>Euteleostomi</taxon>
        <taxon>Actinopterygii</taxon>
        <taxon>Neopterygii</taxon>
        <taxon>Holostei</taxon>
        <taxon>Semionotiformes</taxon>
        <taxon>Lepisosteidae</taxon>
        <taxon>Lepisosteus</taxon>
    </lineage>
</organism>
<dbReference type="Pfam" id="PF15361">
    <property type="entry name" value="RIC3"/>
    <property type="match status" value="1"/>
</dbReference>
<evidence type="ECO:0000313" key="4">
    <source>
        <dbReference type="Ensembl" id="ENSLOCP00000020053.1"/>
    </source>
</evidence>
<evidence type="ECO:0000256" key="1">
    <source>
        <dbReference type="SAM" id="MobiDB-lite"/>
    </source>
</evidence>